<keyword evidence="2" id="KW-1185">Reference proteome</keyword>
<reference evidence="1 2" key="1">
    <citation type="submission" date="2020-08" db="EMBL/GenBank/DDBJ databases">
        <title>Sequencing the genomes of 1000 actinobacteria strains.</title>
        <authorList>
            <person name="Klenk H.-P."/>
        </authorList>
    </citation>
    <scope>NUCLEOTIDE SEQUENCE [LARGE SCALE GENOMIC DNA]</scope>
    <source>
        <strain evidence="1 2">DSM 43023</strain>
    </source>
</reference>
<evidence type="ECO:0000313" key="2">
    <source>
        <dbReference type="Proteomes" id="UP000534286"/>
    </source>
</evidence>
<dbReference type="AlphaFoldDB" id="A0A7W7W7K4"/>
<name>A0A7W7W7K4_9ACTN</name>
<dbReference type="EMBL" id="JACHJU010000001">
    <property type="protein sequence ID" value="MBB4936015.1"/>
    <property type="molecule type" value="Genomic_DNA"/>
</dbReference>
<organism evidence="1 2">
    <name type="scientific">Streptosporangium album</name>
    <dbReference type="NCBI Taxonomy" id="47479"/>
    <lineage>
        <taxon>Bacteria</taxon>
        <taxon>Bacillati</taxon>
        <taxon>Actinomycetota</taxon>
        <taxon>Actinomycetes</taxon>
        <taxon>Streptosporangiales</taxon>
        <taxon>Streptosporangiaceae</taxon>
        <taxon>Streptosporangium</taxon>
    </lineage>
</organism>
<accession>A0A7W7W7K4</accession>
<sequence>MTARIVALALVDRILCCLARAATTKKVTA</sequence>
<dbReference type="Proteomes" id="UP000534286">
    <property type="component" value="Unassembled WGS sequence"/>
</dbReference>
<evidence type="ECO:0000313" key="1">
    <source>
        <dbReference type="EMBL" id="MBB4936015.1"/>
    </source>
</evidence>
<proteinExistence type="predicted"/>
<comment type="caution">
    <text evidence="1">The sequence shown here is derived from an EMBL/GenBank/DDBJ whole genome shotgun (WGS) entry which is preliminary data.</text>
</comment>
<protein>
    <submittedName>
        <fullName evidence="1">Uncharacterized protein</fullName>
    </submittedName>
</protein>
<gene>
    <name evidence="1" type="ORF">FHR32_000320</name>
</gene>